<dbReference type="AlphaFoldDB" id="A0A8X8A9I6"/>
<sequence length="101" mass="10532">MTVFLKGYVTAAQALGSLVNKLDPKTSGTEYSGGCTFEEAMDISFGKNLCSSDHVHAGRSGTGYWSETGNLCLGAANSGLLKICSIVGLTWIGKADLVQPI</sequence>
<dbReference type="EMBL" id="JAAWWB010000004">
    <property type="protein sequence ID" value="KAG6784274.1"/>
    <property type="molecule type" value="Genomic_DNA"/>
</dbReference>
<protein>
    <submittedName>
        <fullName evidence="1">Uncharacterized protein</fullName>
    </submittedName>
</protein>
<proteinExistence type="predicted"/>
<reference evidence="1" key="1">
    <citation type="journal article" date="2020" name="bioRxiv">
        <title>Hybrid origin of Populus tomentosa Carr. identified through genome sequencing and phylogenomic analysis.</title>
        <authorList>
            <person name="An X."/>
            <person name="Gao K."/>
            <person name="Chen Z."/>
            <person name="Li J."/>
            <person name="Yang X."/>
            <person name="Yang X."/>
            <person name="Zhou J."/>
            <person name="Guo T."/>
            <person name="Zhao T."/>
            <person name="Huang S."/>
            <person name="Miao D."/>
            <person name="Khan W.U."/>
            <person name="Rao P."/>
            <person name="Ye M."/>
            <person name="Lei B."/>
            <person name="Liao W."/>
            <person name="Wang J."/>
            <person name="Ji L."/>
            <person name="Li Y."/>
            <person name="Guo B."/>
            <person name="Mustafa N.S."/>
            <person name="Li S."/>
            <person name="Yun Q."/>
            <person name="Keller S.R."/>
            <person name="Mao J."/>
            <person name="Zhang R."/>
            <person name="Strauss S.H."/>
        </authorList>
    </citation>
    <scope>NUCLEOTIDE SEQUENCE</scope>
    <source>
        <strain evidence="1">GM15</strain>
        <tissue evidence="1">Leaf</tissue>
    </source>
</reference>
<evidence type="ECO:0000313" key="2">
    <source>
        <dbReference type="Proteomes" id="UP000886885"/>
    </source>
</evidence>
<name>A0A8X8A9I6_POPTO</name>
<keyword evidence="2" id="KW-1185">Reference proteome</keyword>
<accession>A0A8X8A9I6</accession>
<dbReference type="Proteomes" id="UP000886885">
    <property type="component" value="Chromosome 2D"/>
</dbReference>
<gene>
    <name evidence="1" type="ORF">POTOM_009963</name>
</gene>
<organism evidence="1 2">
    <name type="scientific">Populus tomentosa</name>
    <name type="common">Chinese white poplar</name>
    <dbReference type="NCBI Taxonomy" id="118781"/>
    <lineage>
        <taxon>Eukaryota</taxon>
        <taxon>Viridiplantae</taxon>
        <taxon>Streptophyta</taxon>
        <taxon>Embryophyta</taxon>
        <taxon>Tracheophyta</taxon>
        <taxon>Spermatophyta</taxon>
        <taxon>Magnoliopsida</taxon>
        <taxon>eudicotyledons</taxon>
        <taxon>Gunneridae</taxon>
        <taxon>Pentapetalae</taxon>
        <taxon>rosids</taxon>
        <taxon>fabids</taxon>
        <taxon>Malpighiales</taxon>
        <taxon>Salicaceae</taxon>
        <taxon>Saliceae</taxon>
        <taxon>Populus</taxon>
    </lineage>
</organism>
<evidence type="ECO:0000313" key="1">
    <source>
        <dbReference type="EMBL" id="KAG6784274.1"/>
    </source>
</evidence>
<comment type="caution">
    <text evidence="1">The sequence shown here is derived from an EMBL/GenBank/DDBJ whole genome shotgun (WGS) entry which is preliminary data.</text>
</comment>
<dbReference type="OrthoDB" id="342900at2759"/>